<evidence type="ECO:0000313" key="2">
    <source>
        <dbReference type="Proteomes" id="UP000472355"/>
    </source>
</evidence>
<evidence type="ECO:0000313" key="1">
    <source>
        <dbReference type="EMBL" id="NFA43387.1"/>
    </source>
</evidence>
<dbReference type="Proteomes" id="UP000472355">
    <property type="component" value="Unassembled WGS sequence"/>
</dbReference>
<comment type="caution">
    <text evidence="1">The sequence shown here is derived from an EMBL/GenBank/DDBJ whole genome shotgun (WGS) entry which is preliminary data.</text>
</comment>
<dbReference type="EMBL" id="SGKU01000037">
    <property type="protein sequence ID" value="NFA43387.1"/>
    <property type="molecule type" value="Genomic_DNA"/>
</dbReference>
<reference evidence="1 2" key="1">
    <citation type="submission" date="2019-02" db="EMBL/GenBank/DDBJ databases">
        <title>Genome sequencing of Clostridium botulinum clinical isolates.</title>
        <authorList>
            <person name="Brunt J."/>
            <person name="Van Vliet A.H.M."/>
            <person name="Stringer S.C."/>
            <person name="Grant K.A."/>
            <person name="Carter A.C."/>
            <person name="Peck M.W."/>
        </authorList>
    </citation>
    <scope>NUCLEOTIDE SEQUENCE [LARGE SCALE GENOMIC DNA]</scope>
    <source>
        <strain evidence="1 2">H113700579</strain>
    </source>
</reference>
<dbReference type="AlphaFoldDB" id="A0A6M0SR43"/>
<gene>
    <name evidence="1" type="ORF">EXM65_12595</name>
</gene>
<dbReference type="InterPro" id="IPR007731">
    <property type="entry name" value="DUF669"/>
</dbReference>
<dbReference type="RefSeq" id="WP_061309230.1">
    <property type="nucleotide sequence ID" value="NZ_LFQX01000039.1"/>
</dbReference>
<accession>A0A6M0SR43</accession>
<name>A0A6M0SR43_CLOBO</name>
<dbReference type="Pfam" id="PF05037">
    <property type="entry name" value="DUF669"/>
    <property type="match status" value="1"/>
</dbReference>
<proteinExistence type="predicted"/>
<protein>
    <submittedName>
        <fullName evidence="1">DUF669 domain-containing protein</fullName>
    </submittedName>
</protein>
<organism evidence="1 2">
    <name type="scientific">Clostridium botulinum</name>
    <dbReference type="NCBI Taxonomy" id="1491"/>
    <lineage>
        <taxon>Bacteria</taxon>
        <taxon>Bacillati</taxon>
        <taxon>Bacillota</taxon>
        <taxon>Clostridia</taxon>
        <taxon>Eubacteriales</taxon>
        <taxon>Clostridiaceae</taxon>
        <taxon>Clostridium</taxon>
    </lineage>
</organism>
<sequence>MSIFAKFNNKVDKDQLEKDMAEAKDNQGGDFKEIPVGNYEVEVEKIECKETKKGDPMVSIWFNILAGDYKGCKLFYNQVLQVNSKNLGWQMNKVIDFVDTLGTEIENVNQSDLEVLETWLNDVFDKIEELGLEYELEFGKDKKDFDTYKILEVFED</sequence>